<reference evidence="1" key="1">
    <citation type="submission" date="2015-11" db="EMBL/GenBank/DDBJ databases">
        <title>De novo transcriptome assembly of four potential Pierce s Disease insect vectors from Arizona vineyards.</title>
        <authorList>
            <person name="Tassone E.E."/>
        </authorList>
    </citation>
    <scope>NUCLEOTIDE SEQUENCE</scope>
</reference>
<dbReference type="AlphaFoldDB" id="A0A1B6KP28"/>
<evidence type="ECO:0000313" key="1">
    <source>
        <dbReference type="EMBL" id="JAT13181.1"/>
    </source>
</evidence>
<protein>
    <submittedName>
        <fullName evidence="1">Uncharacterized protein</fullName>
    </submittedName>
</protein>
<dbReference type="PANTHER" id="PTHR10773:SF19">
    <property type="match status" value="1"/>
</dbReference>
<proteinExistence type="predicted"/>
<organism evidence="1">
    <name type="scientific">Graphocephala atropunctata</name>
    <dbReference type="NCBI Taxonomy" id="36148"/>
    <lineage>
        <taxon>Eukaryota</taxon>
        <taxon>Metazoa</taxon>
        <taxon>Ecdysozoa</taxon>
        <taxon>Arthropoda</taxon>
        <taxon>Hexapoda</taxon>
        <taxon>Insecta</taxon>
        <taxon>Pterygota</taxon>
        <taxon>Neoptera</taxon>
        <taxon>Paraneoptera</taxon>
        <taxon>Hemiptera</taxon>
        <taxon>Auchenorrhyncha</taxon>
        <taxon>Membracoidea</taxon>
        <taxon>Cicadellidae</taxon>
        <taxon>Cicadellinae</taxon>
        <taxon>Cicadellini</taxon>
        <taxon>Graphocephala</taxon>
    </lineage>
</organism>
<name>A0A1B6KP28_9HEMI</name>
<dbReference type="PANTHER" id="PTHR10773">
    <property type="entry name" value="DNA-DIRECTED RNA POLYMERASES I, II, AND III SUBUNIT RPABC2"/>
    <property type="match status" value="1"/>
</dbReference>
<dbReference type="EMBL" id="GEBQ01026796">
    <property type="protein sequence ID" value="JAT13181.1"/>
    <property type="molecule type" value="Transcribed_RNA"/>
</dbReference>
<gene>
    <name evidence="1" type="ORF">g.36711</name>
</gene>
<sequence>MKVEDKKNSKYLTFTMDLQSLLMSPKSNVSSLYYKMKLSIHNLTFFNLETKDGFCFLWNESEGSLSSNEFASITSSLVLSLLPLPEGKEKIILFSDGCSYQNRSTNISNALLHIAVTKQIVIEQKYLEVGHTQMEADSIHSTIERRLRHKNINVPADYIVVVKEARMAQPYSVE</sequence>
<accession>A0A1B6KP28</accession>